<name>A0ABS9DKV9_9ACTN</name>
<keyword evidence="5" id="KW-1185">Reference proteome</keyword>
<evidence type="ECO:0000259" key="3">
    <source>
        <dbReference type="PROSITE" id="PS51462"/>
    </source>
</evidence>
<organism evidence="4 5">
    <name type="scientific">Gordonia tangerina</name>
    <dbReference type="NCBI Taxonomy" id="2911060"/>
    <lineage>
        <taxon>Bacteria</taxon>
        <taxon>Bacillati</taxon>
        <taxon>Actinomycetota</taxon>
        <taxon>Actinomycetes</taxon>
        <taxon>Mycobacteriales</taxon>
        <taxon>Gordoniaceae</taxon>
        <taxon>Gordonia</taxon>
    </lineage>
</organism>
<dbReference type="Gene3D" id="3.90.79.10">
    <property type="entry name" value="Nucleoside Triphosphate Pyrophosphohydrolase"/>
    <property type="match status" value="1"/>
</dbReference>
<dbReference type="RefSeq" id="WP_235723366.1">
    <property type="nucleotide sequence ID" value="NZ_JAKGCU010000006.1"/>
</dbReference>
<dbReference type="Proteomes" id="UP001108089">
    <property type="component" value="Unassembled WGS sequence"/>
</dbReference>
<gene>
    <name evidence="4" type="ORF">L1892_09580</name>
</gene>
<dbReference type="SUPFAM" id="SSF55811">
    <property type="entry name" value="Nudix"/>
    <property type="match status" value="1"/>
</dbReference>
<reference evidence="4" key="1">
    <citation type="submission" date="2022-01" db="EMBL/GenBank/DDBJ databases">
        <title>Gordonia xiamenensis sp. nov., isolated from surface seawater in Xiamen.</title>
        <authorList>
            <person name="He Y.F."/>
        </authorList>
    </citation>
    <scope>NUCLEOTIDE SEQUENCE</scope>
    <source>
        <strain evidence="4">GW1C4-4</strain>
    </source>
</reference>
<comment type="cofactor">
    <cofactor evidence="1">
        <name>Mg(2+)</name>
        <dbReference type="ChEBI" id="CHEBI:18420"/>
    </cofactor>
</comment>
<accession>A0ABS9DKV9</accession>
<comment type="caution">
    <text evidence="4">The sequence shown here is derived from an EMBL/GenBank/DDBJ whole genome shotgun (WGS) entry which is preliminary data.</text>
</comment>
<protein>
    <submittedName>
        <fullName evidence="4">NUDIX domain-containing protein</fullName>
    </submittedName>
</protein>
<sequence>MSSTPRIIVVSGVVIRDRRGHLLTVRKRGTSRFMLPGGKPETSESAVAAASRECEEEVGLVIPPHRLRCWGEFRSAAANESGFEIEATVFGYDGVVDELTPSAEIAEIRWLDVEDRPLPEDLAPLLIDHVIPAL</sequence>
<dbReference type="PROSITE" id="PS51462">
    <property type="entry name" value="NUDIX"/>
    <property type="match status" value="1"/>
</dbReference>
<dbReference type="PANTHER" id="PTHR43046">
    <property type="entry name" value="GDP-MANNOSE MANNOSYL HYDROLASE"/>
    <property type="match status" value="1"/>
</dbReference>
<proteinExistence type="predicted"/>
<dbReference type="InterPro" id="IPR015797">
    <property type="entry name" value="NUDIX_hydrolase-like_dom_sf"/>
</dbReference>
<evidence type="ECO:0000313" key="5">
    <source>
        <dbReference type="Proteomes" id="UP001108089"/>
    </source>
</evidence>
<feature type="domain" description="Nudix hydrolase" evidence="3">
    <location>
        <begin position="5"/>
        <end position="134"/>
    </location>
</feature>
<dbReference type="InterPro" id="IPR000086">
    <property type="entry name" value="NUDIX_hydrolase_dom"/>
</dbReference>
<evidence type="ECO:0000313" key="4">
    <source>
        <dbReference type="EMBL" id="MCF3938626.1"/>
    </source>
</evidence>
<evidence type="ECO:0000256" key="2">
    <source>
        <dbReference type="ARBA" id="ARBA00022801"/>
    </source>
</evidence>
<keyword evidence="2" id="KW-0378">Hydrolase</keyword>
<evidence type="ECO:0000256" key="1">
    <source>
        <dbReference type="ARBA" id="ARBA00001946"/>
    </source>
</evidence>
<dbReference type="Pfam" id="PF00293">
    <property type="entry name" value="NUDIX"/>
    <property type="match status" value="1"/>
</dbReference>
<dbReference type="PANTHER" id="PTHR43046:SF2">
    <property type="entry name" value="8-OXO-DGTP DIPHOSPHATASE-RELATED"/>
    <property type="match status" value="1"/>
</dbReference>
<dbReference type="EMBL" id="JAKGCU010000006">
    <property type="protein sequence ID" value="MCF3938626.1"/>
    <property type="molecule type" value="Genomic_DNA"/>
</dbReference>
<dbReference type="CDD" id="cd04690">
    <property type="entry name" value="NUDIX_Hydrolase"/>
    <property type="match status" value="1"/>
</dbReference>